<dbReference type="InterPro" id="IPR013785">
    <property type="entry name" value="Aldolase_TIM"/>
</dbReference>
<dbReference type="STRING" id="145854.GA0074692_2230"/>
<dbReference type="CDD" id="cd00452">
    <property type="entry name" value="KDPG_aldolase"/>
    <property type="match status" value="1"/>
</dbReference>
<keyword evidence="4" id="KW-0456">Lyase</keyword>
<dbReference type="InterPro" id="IPR000887">
    <property type="entry name" value="Aldlse_KDPG_KHG"/>
</dbReference>
<dbReference type="EMBL" id="FMHW01000002">
    <property type="protein sequence ID" value="SCL26775.1"/>
    <property type="molecule type" value="Genomic_DNA"/>
</dbReference>
<comment type="subunit">
    <text evidence="3">Homotrimer.</text>
</comment>
<sequence>MPTFDEILGDRPIMAILRGVPPAEAVTLAEAVWDTGIGAVEVPIQTPEALDALAAVARAGAARGEVVGAGTVIAPEQVALAKAAGAVYTVAPGLDLDVLRTSVAAGLPHLPGVGSASEVQQAMRAGCRWLKAFPAGSLGASWLRDIRGPFPDALLVATGGVTAANAAEFRSAGARCLGIGNALTRPGGLAEIMAALT</sequence>
<dbReference type="AlphaFoldDB" id="A0A1C6SBK1"/>
<evidence type="ECO:0000256" key="3">
    <source>
        <dbReference type="ARBA" id="ARBA00011233"/>
    </source>
</evidence>
<evidence type="ECO:0000313" key="7">
    <source>
        <dbReference type="Proteomes" id="UP000198959"/>
    </source>
</evidence>
<dbReference type="PANTHER" id="PTHR30246">
    <property type="entry name" value="2-KETO-3-DEOXY-6-PHOSPHOGLUCONATE ALDOLASE"/>
    <property type="match status" value="1"/>
</dbReference>
<dbReference type="RefSeq" id="WP_091642758.1">
    <property type="nucleotide sequence ID" value="NZ_FMHW01000002.1"/>
</dbReference>
<dbReference type="OrthoDB" id="9805177at2"/>
<protein>
    <submittedName>
        <fullName evidence="6">2-keto-3-deoxy-phosphogluconate aldolase</fullName>
    </submittedName>
</protein>
<dbReference type="GO" id="GO:0016829">
    <property type="term" value="F:lyase activity"/>
    <property type="evidence" value="ECO:0007669"/>
    <property type="project" value="UniProtKB-KW"/>
</dbReference>
<evidence type="ECO:0000256" key="4">
    <source>
        <dbReference type="ARBA" id="ARBA00023239"/>
    </source>
</evidence>
<organism evidence="6 7">
    <name type="scientific">Micromonospora pallida</name>
    <dbReference type="NCBI Taxonomy" id="145854"/>
    <lineage>
        <taxon>Bacteria</taxon>
        <taxon>Bacillati</taxon>
        <taxon>Actinomycetota</taxon>
        <taxon>Actinomycetes</taxon>
        <taxon>Micromonosporales</taxon>
        <taxon>Micromonosporaceae</taxon>
        <taxon>Micromonospora</taxon>
    </lineage>
</organism>
<evidence type="ECO:0000256" key="5">
    <source>
        <dbReference type="ARBA" id="ARBA00023277"/>
    </source>
</evidence>
<keyword evidence="5" id="KW-0119">Carbohydrate metabolism</keyword>
<keyword evidence="7" id="KW-1185">Reference proteome</keyword>
<dbReference type="Gene3D" id="3.20.20.70">
    <property type="entry name" value="Aldolase class I"/>
    <property type="match status" value="1"/>
</dbReference>
<comment type="similarity">
    <text evidence="2">Belongs to the KHG/KDPG aldolase family.</text>
</comment>
<evidence type="ECO:0000256" key="2">
    <source>
        <dbReference type="ARBA" id="ARBA00006906"/>
    </source>
</evidence>
<dbReference type="PANTHER" id="PTHR30246:SF1">
    <property type="entry name" value="2-DEHYDRO-3-DEOXY-6-PHOSPHOGALACTONATE ALDOLASE-RELATED"/>
    <property type="match status" value="1"/>
</dbReference>
<accession>A0A1C6SBK1</accession>
<comment type="pathway">
    <text evidence="1">Carbohydrate acid metabolism.</text>
</comment>
<evidence type="ECO:0000313" key="6">
    <source>
        <dbReference type="EMBL" id="SCL26775.1"/>
    </source>
</evidence>
<evidence type="ECO:0000256" key="1">
    <source>
        <dbReference type="ARBA" id="ARBA00004761"/>
    </source>
</evidence>
<name>A0A1C6SBK1_9ACTN</name>
<dbReference type="Proteomes" id="UP000198959">
    <property type="component" value="Unassembled WGS sequence"/>
</dbReference>
<dbReference type="SUPFAM" id="SSF51569">
    <property type="entry name" value="Aldolase"/>
    <property type="match status" value="1"/>
</dbReference>
<dbReference type="Pfam" id="PF01081">
    <property type="entry name" value="Aldolase"/>
    <property type="match status" value="1"/>
</dbReference>
<gene>
    <name evidence="6" type="ORF">GA0074692_2230</name>
</gene>
<proteinExistence type="inferred from homology"/>
<reference evidence="7" key="1">
    <citation type="submission" date="2016-06" db="EMBL/GenBank/DDBJ databases">
        <authorList>
            <person name="Varghese N."/>
            <person name="Submissions Spin"/>
        </authorList>
    </citation>
    <scope>NUCLEOTIDE SEQUENCE [LARGE SCALE GENOMIC DNA]</scope>
    <source>
        <strain evidence="7">DSM 43817</strain>
    </source>
</reference>